<dbReference type="EMBL" id="JBHUEM010000054">
    <property type="protein sequence ID" value="MFD1739267.1"/>
    <property type="molecule type" value="Genomic_DNA"/>
</dbReference>
<dbReference type="RefSeq" id="WP_377930497.1">
    <property type="nucleotide sequence ID" value="NZ_JBHUEM010000054.1"/>
</dbReference>
<accession>A0ABW4LVV7</accession>
<dbReference type="SUPFAM" id="SSF56112">
    <property type="entry name" value="Protein kinase-like (PK-like)"/>
    <property type="match status" value="1"/>
</dbReference>
<organism evidence="1 2">
    <name type="scientific">Bacillus salitolerans</name>
    <dbReference type="NCBI Taxonomy" id="1437434"/>
    <lineage>
        <taxon>Bacteria</taxon>
        <taxon>Bacillati</taxon>
        <taxon>Bacillota</taxon>
        <taxon>Bacilli</taxon>
        <taxon>Bacillales</taxon>
        <taxon>Bacillaceae</taxon>
        <taxon>Bacillus</taxon>
    </lineage>
</organism>
<proteinExistence type="predicted"/>
<gene>
    <name evidence="1" type="ORF">ACFSCX_22560</name>
</gene>
<evidence type="ECO:0000313" key="2">
    <source>
        <dbReference type="Proteomes" id="UP001597214"/>
    </source>
</evidence>
<protein>
    <recommendedName>
        <fullName evidence="3">SMI1/KNR4 family protein</fullName>
    </recommendedName>
</protein>
<keyword evidence="2" id="KW-1185">Reference proteome</keyword>
<evidence type="ECO:0000313" key="1">
    <source>
        <dbReference type="EMBL" id="MFD1739267.1"/>
    </source>
</evidence>
<dbReference type="InterPro" id="IPR011009">
    <property type="entry name" value="Kinase-like_dom_sf"/>
</dbReference>
<name>A0ABW4LVV7_9BACI</name>
<sequence>MITFGPYISEREKRKLLPIIEADIEFSKSQCLGSYYFHEECNIWKKAYHTTERFDYILERDCFLELQSAECVPILIGFDDDKYVIYLDVVHGPDLLTYCREEGIGLVEFKDDLIRALTSMLDHGWFYQQLSSKHMIWCEDCQAFFIIDYSNCLKIDLKNRDSYIEKIEKMVDDFVSIHE</sequence>
<comment type="caution">
    <text evidence="1">The sequence shown here is derived from an EMBL/GenBank/DDBJ whole genome shotgun (WGS) entry which is preliminary data.</text>
</comment>
<dbReference type="Proteomes" id="UP001597214">
    <property type="component" value="Unassembled WGS sequence"/>
</dbReference>
<evidence type="ECO:0008006" key="3">
    <source>
        <dbReference type="Google" id="ProtNLM"/>
    </source>
</evidence>
<reference evidence="2" key="1">
    <citation type="journal article" date="2019" name="Int. J. Syst. Evol. Microbiol.">
        <title>The Global Catalogue of Microorganisms (GCM) 10K type strain sequencing project: providing services to taxonomists for standard genome sequencing and annotation.</title>
        <authorList>
            <consortium name="The Broad Institute Genomics Platform"/>
            <consortium name="The Broad Institute Genome Sequencing Center for Infectious Disease"/>
            <person name="Wu L."/>
            <person name="Ma J."/>
        </authorList>
    </citation>
    <scope>NUCLEOTIDE SEQUENCE [LARGE SCALE GENOMIC DNA]</scope>
    <source>
        <strain evidence="2">CCUG 49339</strain>
    </source>
</reference>